<dbReference type="InterPro" id="IPR040248">
    <property type="entry name" value="RRBP1"/>
</dbReference>
<feature type="coiled-coil region" evidence="1">
    <location>
        <begin position="2"/>
        <end position="212"/>
    </location>
</feature>
<dbReference type="GO" id="GO:0005789">
    <property type="term" value="C:endoplasmic reticulum membrane"/>
    <property type="evidence" value="ECO:0007669"/>
    <property type="project" value="TreeGrafter"/>
</dbReference>
<dbReference type="PANTHER" id="PTHR18939:SF4">
    <property type="entry name" value="RIBOSOME-BINDING PROTEIN 1"/>
    <property type="match status" value="1"/>
</dbReference>
<proteinExistence type="predicted"/>
<evidence type="ECO:0000313" key="2">
    <source>
        <dbReference type="Ensembl" id="ENSECRP00000027250.1"/>
    </source>
</evidence>
<accession>A0A8C4T9G8</accession>
<protein>
    <recommendedName>
        <fullName evidence="4">Ribosome-binding protein 1</fullName>
    </recommendedName>
</protein>
<feature type="coiled-coil region" evidence="1">
    <location>
        <begin position="301"/>
        <end position="392"/>
    </location>
</feature>
<evidence type="ECO:0008006" key="4">
    <source>
        <dbReference type="Google" id="ProtNLM"/>
    </source>
</evidence>
<reference evidence="2" key="3">
    <citation type="submission" date="2025-09" db="UniProtKB">
        <authorList>
            <consortium name="Ensembl"/>
        </authorList>
    </citation>
    <scope>IDENTIFICATION</scope>
</reference>
<evidence type="ECO:0000313" key="3">
    <source>
        <dbReference type="Proteomes" id="UP000694620"/>
    </source>
</evidence>
<sequence>MESKQNAELAKLRQECTKLTKDLGEKSDAFQKEEQQRKVLEAKAAAFEKQIGQLQSSQQETEATLQKRLDELGEELRKSQSRNASILADLDNAKQGLLGLTELQAKVAATEVEVKLKSEEVGNLQNKLSEADKEKKELEERIRTIEALLEAGHSKEAEKDYEMERVRAEEQECLQNSLKEKETQISYMEKELLQLKETVETQKNKNNDLREKNWNAMEALTAAEKSNEGKLCATKAAKDLAEQQLCMLQKETREVLQVLFPQVSVATDQPNWLEEFKQKAQESVNQQSATATESMELALKLKEAEASQSTLQAECEQYRNVLAETEGMLKDLQKSVEEEELVWKAKLSDSEDELNKLKMQLSLVEAQLEKQLESAQSECQNYSDELEALRHLLCESQSQLEMAKSEAQKQTAELALVRQHLGEMKSRVEDGQAVGSQTDQTGQLQSQLEKTIEKLNHEHVQNQTLAEEFEQAQTIVSNLQAELDSLKAAGGADLPSSENIAQLKIRLEKEKKLSKDLGQAAVKLQQLLRTSQEQLYKEKEVVKKLQEQLEGKAEGEESLEGTSV</sequence>
<dbReference type="PANTHER" id="PTHR18939">
    <property type="entry name" value="RIBOSOME BINDING PROTEIN-1"/>
    <property type="match status" value="1"/>
</dbReference>
<evidence type="ECO:0000256" key="1">
    <source>
        <dbReference type="SAM" id="Coils"/>
    </source>
</evidence>
<reference evidence="2" key="1">
    <citation type="submission" date="2021-06" db="EMBL/GenBank/DDBJ databases">
        <authorList>
            <consortium name="Wellcome Sanger Institute Data Sharing"/>
        </authorList>
    </citation>
    <scope>NUCLEOTIDE SEQUENCE [LARGE SCALE GENOMIC DNA]</scope>
</reference>
<keyword evidence="1" id="KW-0175">Coiled coil</keyword>
<name>A0A8C4T9G8_ERPCA</name>
<organism evidence="2 3">
    <name type="scientific">Erpetoichthys calabaricus</name>
    <name type="common">Rope fish</name>
    <name type="synonym">Calamoichthys calabaricus</name>
    <dbReference type="NCBI Taxonomy" id="27687"/>
    <lineage>
        <taxon>Eukaryota</taxon>
        <taxon>Metazoa</taxon>
        <taxon>Chordata</taxon>
        <taxon>Craniata</taxon>
        <taxon>Vertebrata</taxon>
        <taxon>Euteleostomi</taxon>
        <taxon>Actinopterygii</taxon>
        <taxon>Polypteriformes</taxon>
        <taxon>Polypteridae</taxon>
        <taxon>Erpetoichthys</taxon>
    </lineage>
</organism>
<gene>
    <name evidence="2" type="primary">LOC114666140</name>
</gene>
<dbReference type="GeneTree" id="ENSGT00940000158015"/>
<dbReference type="AlphaFoldDB" id="A0A8C4T9G8"/>
<keyword evidence="3" id="KW-1185">Reference proteome</keyword>
<feature type="coiled-coil region" evidence="1">
    <location>
        <begin position="462"/>
        <end position="489"/>
    </location>
</feature>
<dbReference type="Proteomes" id="UP000694620">
    <property type="component" value="Chromosome 15"/>
</dbReference>
<reference evidence="2" key="2">
    <citation type="submission" date="2025-08" db="UniProtKB">
        <authorList>
            <consortium name="Ensembl"/>
        </authorList>
    </citation>
    <scope>IDENTIFICATION</scope>
</reference>
<dbReference type="Ensembl" id="ENSECRT00000027824.1">
    <property type="protein sequence ID" value="ENSECRP00000027250.1"/>
    <property type="gene ID" value="ENSECRG00000018450.1"/>
</dbReference>